<dbReference type="InterPro" id="IPR008906">
    <property type="entry name" value="HATC_C_dom"/>
</dbReference>
<organism evidence="3 4">
    <name type="scientific">Capsicum baccatum</name>
    <name type="common">Peruvian pepper</name>
    <dbReference type="NCBI Taxonomy" id="33114"/>
    <lineage>
        <taxon>Eukaryota</taxon>
        <taxon>Viridiplantae</taxon>
        <taxon>Streptophyta</taxon>
        <taxon>Embryophyta</taxon>
        <taxon>Tracheophyta</taxon>
        <taxon>Spermatophyta</taxon>
        <taxon>Magnoliopsida</taxon>
        <taxon>eudicotyledons</taxon>
        <taxon>Gunneridae</taxon>
        <taxon>Pentapetalae</taxon>
        <taxon>asterids</taxon>
        <taxon>lamiids</taxon>
        <taxon>Solanales</taxon>
        <taxon>Solanaceae</taxon>
        <taxon>Solanoideae</taxon>
        <taxon>Capsiceae</taxon>
        <taxon>Capsicum</taxon>
    </lineage>
</organism>
<evidence type="ECO:0000313" key="4">
    <source>
        <dbReference type="Proteomes" id="UP000224567"/>
    </source>
</evidence>
<dbReference type="InterPro" id="IPR012337">
    <property type="entry name" value="RNaseH-like_sf"/>
</dbReference>
<dbReference type="InterPro" id="IPR011004">
    <property type="entry name" value="Trimer_LpxA-like_sf"/>
</dbReference>
<dbReference type="PANTHER" id="PTHR42811">
    <property type="entry name" value="SERINE ACETYLTRANSFERASE"/>
    <property type="match status" value="1"/>
</dbReference>
<protein>
    <submittedName>
        <fullName evidence="3">Serine acetyltransferase 2</fullName>
    </submittedName>
</protein>
<evidence type="ECO:0000259" key="2">
    <source>
        <dbReference type="Pfam" id="PF05699"/>
    </source>
</evidence>
<dbReference type="PROSITE" id="PS00101">
    <property type="entry name" value="HEXAPEP_TRANSFERASES"/>
    <property type="match status" value="1"/>
</dbReference>
<dbReference type="Pfam" id="PF00132">
    <property type="entry name" value="Hexapep"/>
    <property type="match status" value="1"/>
</dbReference>
<dbReference type="GO" id="GO:0046983">
    <property type="term" value="F:protein dimerization activity"/>
    <property type="evidence" value="ECO:0007669"/>
    <property type="project" value="InterPro"/>
</dbReference>
<comment type="caution">
    <text evidence="3">The sequence shown here is derived from an EMBL/GenBank/DDBJ whole genome shotgun (WGS) entry which is preliminary data.</text>
</comment>
<dbReference type="AlphaFoldDB" id="A0A2G2XHE6"/>
<dbReference type="GO" id="GO:0016740">
    <property type="term" value="F:transferase activity"/>
    <property type="evidence" value="ECO:0007669"/>
    <property type="project" value="UniProtKB-KW"/>
</dbReference>
<dbReference type="SUPFAM" id="SSF53098">
    <property type="entry name" value="Ribonuclease H-like"/>
    <property type="match status" value="1"/>
</dbReference>
<feature type="domain" description="HAT C-terminal dimerisation" evidence="2">
    <location>
        <begin position="2"/>
        <end position="44"/>
    </location>
</feature>
<proteinExistence type="predicted"/>
<name>A0A2G2XHE6_CAPBA</name>
<keyword evidence="4" id="KW-1185">Reference proteome</keyword>
<dbReference type="SUPFAM" id="SSF51161">
    <property type="entry name" value="Trimeric LpxA-like enzymes"/>
    <property type="match status" value="1"/>
</dbReference>
<gene>
    <name evidence="3" type="ORF">CQW23_05402</name>
</gene>
<dbReference type="Proteomes" id="UP000224567">
    <property type="component" value="Unassembled WGS sequence"/>
</dbReference>
<evidence type="ECO:0000313" key="3">
    <source>
        <dbReference type="EMBL" id="PHT56916.1"/>
    </source>
</evidence>
<dbReference type="InterPro" id="IPR018357">
    <property type="entry name" value="Hexapep_transf_CS"/>
</dbReference>
<reference evidence="3 4" key="1">
    <citation type="journal article" date="2017" name="Genome Biol.">
        <title>New reference genome sequences of hot pepper reveal the massive evolution of plant disease-resistance genes by retroduplication.</title>
        <authorList>
            <person name="Kim S."/>
            <person name="Park J."/>
            <person name="Yeom S.I."/>
            <person name="Kim Y.M."/>
            <person name="Seo E."/>
            <person name="Kim K.T."/>
            <person name="Kim M.S."/>
            <person name="Lee J.M."/>
            <person name="Cheong K."/>
            <person name="Shin H.S."/>
            <person name="Kim S.B."/>
            <person name="Han K."/>
            <person name="Lee J."/>
            <person name="Park M."/>
            <person name="Lee H.A."/>
            <person name="Lee H.Y."/>
            <person name="Lee Y."/>
            <person name="Oh S."/>
            <person name="Lee J.H."/>
            <person name="Choi E."/>
            <person name="Choi E."/>
            <person name="Lee S.E."/>
            <person name="Jeon J."/>
            <person name="Kim H."/>
            <person name="Choi G."/>
            <person name="Song H."/>
            <person name="Lee J."/>
            <person name="Lee S.C."/>
            <person name="Kwon J.K."/>
            <person name="Lee H.Y."/>
            <person name="Koo N."/>
            <person name="Hong Y."/>
            <person name="Kim R.W."/>
            <person name="Kang W.H."/>
            <person name="Huh J.H."/>
            <person name="Kang B.C."/>
            <person name="Yang T.J."/>
            <person name="Lee Y.H."/>
            <person name="Bennetzen J.L."/>
            <person name="Choi D."/>
        </authorList>
    </citation>
    <scope>NUCLEOTIDE SEQUENCE [LARGE SCALE GENOMIC DNA]</scope>
    <source>
        <strain evidence="4">cv. PBC81</strain>
    </source>
</reference>
<dbReference type="InterPro" id="IPR001451">
    <property type="entry name" value="Hexapep"/>
</dbReference>
<dbReference type="STRING" id="33114.A0A2G2XHE6"/>
<sequence length="291" mass="32178">MLNVPMSTIASESVFSQGRQQLGDNRNSLGSNAMNVLVCLRDWIRAEIRNQGMEPEPSDELKLEEIMTSRENSAESNPMHGFGLVDFEYPMQSVTLVEIGKETGHRHLKIGQGAFIGASVTILGNIKVGEGAMVGADSLVMKDVPLHSMVTGIPAKVVGYVDDHIMLHMHVYRSRNWDHLLSLGSPMMLHESRRHNSVADKLAKHGQKLTPSSCFEASESSNQKEGWVVCRVFNKKNYHKALESPQNSSAALSRSGDMFQFIPHTDAILLKGWGGVQRTEKGKDYFLSLAS</sequence>
<dbReference type="EMBL" id="MLFT02000002">
    <property type="protein sequence ID" value="PHT56916.1"/>
    <property type="molecule type" value="Genomic_DNA"/>
</dbReference>
<evidence type="ECO:0000256" key="1">
    <source>
        <dbReference type="ARBA" id="ARBA00022679"/>
    </source>
</evidence>
<dbReference type="Pfam" id="PF05699">
    <property type="entry name" value="Dimer_Tnp_hAT"/>
    <property type="match status" value="1"/>
</dbReference>
<dbReference type="Gene3D" id="2.160.10.10">
    <property type="entry name" value="Hexapeptide repeat proteins"/>
    <property type="match status" value="1"/>
</dbReference>
<dbReference type="OrthoDB" id="25818at2759"/>
<accession>A0A2G2XHE6</accession>
<reference evidence="4" key="2">
    <citation type="journal article" date="2017" name="J. Anim. Genet.">
        <title>Multiple reference genome sequences of hot pepper reveal the massive evolution of plant disease resistance genes by retroduplication.</title>
        <authorList>
            <person name="Kim S."/>
            <person name="Park J."/>
            <person name="Yeom S.-I."/>
            <person name="Kim Y.-M."/>
            <person name="Seo E."/>
            <person name="Kim K.-T."/>
            <person name="Kim M.-S."/>
            <person name="Lee J.M."/>
            <person name="Cheong K."/>
            <person name="Shin H.-S."/>
            <person name="Kim S.-B."/>
            <person name="Han K."/>
            <person name="Lee J."/>
            <person name="Park M."/>
            <person name="Lee H.-A."/>
            <person name="Lee H.-Y."/>
            <person name="Lee Y."/>
            <person name="Oh S."/>
            <person name="Lee J.H."/>
            <person name="Choi E."/>
            <person name="Choi E."/>
            <person name="Lee S.E."/>
            <person name="Jeon J."/>
            <person name="Kim H."/>
            <person name="Choi G."/>
            <person name="Song H."/>
            <person name="Lee J."/>
            <person name="Lee S.-C."/>
            <person name="Kwon J.-K."/>
            <person name="Lee H.-Y."/>
            <person name="Koo N."/>
            <person name="Hong Y."/>
            <person name="Kim R.W."/>
            <person name="Kang W.-H."/>
            <person name="Huh J.H."/>
            <person name="Kang B.-C."/>
            <person name="Yang T.-J."/>
            <person name="Lee Y.-H."/>
            <person name="Bennetzen J.L."/>
            <person name="Choi D."/>
        </authorList>
    </citation>
    <scope>NUCLEOTIDE SEQUENCE [LARGE SCALE GENOMIC DNA]</scope>
    <source>
        <strain evidence="4">cv. PBC81</strain>
    </source>
</reference>
<keyword evidence="1" id="KW-0808">Transferase</keyword>